<proteinExistence type="predicted"/>
<evidence type="ECO:0000256" key="2">
    <source>
        <dbReference type="SAM" id="SignalP"/>
    </source>
</evidence>
<feature type="region of interest" description="Disordered" evidence="1">
    <location>
        <begin position="134"/>
        <end position="173"/>
    </location>
</feature>
<feature type="signal peptide" evidence="2">
    <location>
        <begin position="1"/>
        <end position="24"/>
    </location>
</feature>
<keyword evidence="2" id="KW-0732">Signal</keyword>
<evidence type="ECO:0000313" key="4">
    <source>
        <dbReference type="Proteomes" id="UP000190027"/>
    </source>
</evidence>
<dbReference type="InterPro" id="IPR025961">
    <property type="entry name" value="Metal_resist"/>
</dbReference>
<accession>A0A1T4W5T3</accession>
<sequence>MNKRTLIISLSLVAVLALAATAFARHGYHGSMGYGHMGFGGGYGHGGAFQVAPEQQEAFDAIFDKHRDTMRDLSNQLWSKHMELEALTNSGQATKADIHELVQDISELREKKQAEHENFFEELDQAGIQAQFVPCRGFGPNGGGRQQNGSGPGSGQGYGSGSGSGQGYGPCNQ</sequence>
<evidence type="ECO:0000256" key="1">
    <source>
        <dbReference type="SAM" id="MobiDB-lite"/>
    </source>
</evidence>
<dbReference type="Gene3D" id="1.20.120.1490">
    <property type="match status" value="1"/>
</dbReference>
<dbReference type="RefSeq" id="WP_078715943.1">
    <property type="nucleotide sequence ID" value="NZ_FUYC01000001.1"/>
</dbReference>
<evidence type="ECO:0000313" key="3">
    <source>
        <dbReference type="EMBL" id="SKA72408.1"/>
    </source>
</evidence>
<dbReference type="AlphaFoldDB" id="A0A1T4W5T3"/>
<protein>
    <submittedName>
        <fullName evidence="3">Heavy-metal resistance</fullName>
    </submittedName>
</protein>
<gene>
    <name evidence="3" type="ORF">SAMN02745704_00374</name>
</gene>
<keyword evidence="4" id="KW-1185">Reference proteome</keyword>
<organism evidence="3 4">
    <name type="scientific">Paucidesulfovibrio gracilis DSM 16080</name>
    <dbReference type="NCBI Taxonomy" id="1121449"/>
    <lineage>
        <taxon>Bacteria</taxon>
        <taxon>Pseudomonadati</taxon>
        <taxon>Thermodesulfobacteriota</taxon>
        <taxon>Desulfovibrionia</taxon>
        <taxon>Desulfovibrionales</taxon>
        <taxon>Desulfovibrionaceae</taxon>
        <taxon>Paucidesulfovibrio</taxon>
    </lineage>
</organism>
<dbReference type="EMBL" id="FUYC01000001">
    <property type="protein sequence ID" value="SKA72408.1"/>
    <property type="molecule type" value="Genomic_DNA"/>
</dbReference>
<feature type="compositionally biased region" description="Gly residues" evidence="1">
    <location>
        <begin position="139"/>
        <end position="173"/>
    </location>
</feature>
<reference evidence="3 4" key="1">
    <citation type="submission" date="2017-02" db="EMBL/GenBank/DDBJ databases">
        <authorList>
            <person name="Peterson S.W."/>
        </authorList>
    </citation>
    <scope>NUCLEOTIDE SEQUENCE [LARGE SCALE GENOMIC DNA]</scope>
    <source>
        <strain evidence="3 4">DSM 16080</strain>
    </source>
</reference>
<feature type="chain" id="PRO_5010586380" evidence="2">
    <location>
        <begin position="25"/>
        <end position="173"/>
    </location>
</feature>
<dbReference type="Proteomes" id="UP000190027">
    <property type="component" value="Unassembled WGS sequence"/>
</dbReference>
<dbReference type="OrthoDB" id="5457859at2"/>
<name>A0A1T4W5T3_9BACT</name>
<dbReference type="STRING" id="1121449.SAMN02745704_00374"/>
<dbReference type="Pfam" id="PF13801">
    <property type="entry name" value="Metal_resist"/>
    <property type="match status" value="1"/>
</dbReference>